<gene>
    <name evidence="3" type="ORF">RG47T_2020</name>
</gene>
<evidence type="ECO:0000313" key="4">
    <source>
        <dbReference type="Proteomes" id="UP000186720"/>
    </source>
</evidence>
<name>A0A1Q5ZXR1_9SPHI</name>
<proteinExistence type="predicted"/>
<accession>A0A1Q5ZXR1</accession>
<dbReference type="InterPro" id="IPR036812">
    <property type="entry name" value="NAD(P)_OxRdtase_dom_sf"/>
</dbReference>
<dbReference type="STRING" id="1302689.RG47T_2020"/>
<dbReference type="RefSeq" id="WP_074489238.1">
    <property type="nucleotide sequence ID" value="NZ_FPAM01000004.1"/>
</dbReference>
<keyword evidence="4" id="KW-1185">Reference proteome</keyword>
<dbReference type="Proteomes" id="UP000186720">
    <property type="component" value="Unassembled WGS sequence"/>
</dbReference>
<dbReference type="GO" id="GO:0016491">
    <property type="term" value="F:oxidoreductase activity"/>
    <property type="evidence" value="ECO:0007669"/>
    <property type="project" value="UniProtKB-KW"/>
</dbReference>
<dbReference type="OrthoDB" id="9773828at2"/>
<organism evidence="3 4">
    <name type="scientific">Mucilaginibacter polytrichastri</name>
    <dbReference type="NCBI Taxonomy" id="1302689"/>
    <lineage>
        <taxon>Bacteria</taxon>
        <taxon>Pseudomonadati</taxon>
        <taxon>Bacteroidota</taxon>
        <taxon>Sphingobacteriia</taxon>
        <taxon>Sphingobacteriales</taxon>
        <taxon>Sphingobacteriaceae</taxon>
        <taxon>Mucilaginibacter</taxon>
    </lineage>
</organism>
<dbReference type="GO" id="GO:0005737">
    <property type="term" value="C:cytoplasm"/>
    <property type="evidence" value="ECO:0007669"/>
    <property type="project" value="TreeGrafter"/>
</dbReference>
<dbReference type="PANTHER" id="PTHR43625:SF40">
    <property type="entry name" value="ALDO-KETO REDUCTASE YAKC [NADP(+)]"/>
    <property type="match status" value="1"/>
</dbReference>
<dbReference type="Gene3D" id="3.20.20.100">
    <property type="entry name" value="NADP-dependent oxidoreductase domain"/>
    <property type="match status" value="1"/>
</dbReference>
<sequence length="329" mass="36090">MKYRNFGNGEKLSAIGLGCMSMSHAYGVPDDKESIATLNYALDLGINFWDTADVYGSGKNEELISNVLVPNRDKIFIATKFGFTQREGSNGSNMVFDGSPAYMKTAVEASLKRLKTDVIDLYYAHRIDPNVPVEEMVGAMGELVKEGKIRYLGLSEASANSIRKAHAIHPISAVQSEYSLLTRDVEESVLPTCKELGIAFVPFSPLARGLMTNTLNLSTLADNDFRKKLPRYQEEYQDNNQKLAQGFADLAASIGCSPAQLALAWILKQGDNIIPIPGTKKRDKLKDNSGAPDIELSTGNLSQIDELLAKYPNTGARYDESAFKMVDNS</sequence>
<dbReference type="PANTHER" id="PTHR43625">
    <property type="entry name" value="AFLATOXIN B1 ALDEHYDE REDUCTASE"/>
    <property type="match status" value="1"/>
</dbReference>
<comment type="caution">
    <text evidence="3">The sequence shown here is derived from an EMBL/GenBank/DDBJ whole genome shotgun (WGS) entry which is preliminary data.</text>
</comment>
<dbReference type="CDD" id="cd19076">
    <property type="entry name" value="AKR_AKR13A_13D"/>
    <property type="match status" value="1"/>
</dbReference>
<dbReference type="Pfam" id="PF00248">
    <property type="entry name" value="Aldo_ket_red"/>
    <property type="match status" value="1"/>
</dbReference>
<evidence type="ECO:0000256" key="1">
    <source>
        <dbReference type="ARBA" id="ARBA00023002"/>
    </source>
</evidence>
<keyword evidence="1" id="KW-0560">Oxidoreductase</keyword>
<dbReference type="InterPro" id="IPR023210">
    <property type="entry name" value="NADP_OxRdtase_dom"/>
</dbReference>
<dbReference type="EMBL" id="MPPL01000001">
    <property type="protein sequence ID" value="OKS86564.1"/>
    <property type="molecule type" value="Genomic_DNA"/>
</dbReference>
<protein>
    <submittedName>
        <fullName evidence="3">Putative aldo-keto reductase 5</fullName>
    </submittedName>
</protein>
<dbReference type="AlphaFoldDB" id="A0A1Q5ZXR1"/>
<evidence type="ECO:0000313" key="3">
    <source>
        <dbReference type="EMBL" id="OKS86564.1"/>
    </source>
</evidence>
<reference evidence="3 4" key="1">
    <citation type="submission" date="2016-11" db="EMBL/GenBank/DDBJ databases">
        <title>Whole Genome Sequencing of Mucilaginibacter polytrichastri RG4-7(T) isolated from the moss sample.</title>
        <authorList>
            <person name="Li Y."/>
        </authorList>
    </citation>
    <scope>NUCLEOTIDE SEQUENCE [LARGE SCALE GENOMIC DNA]</scope>
    <source>
        <strain evidence="3 4">RG4-7</strain>
    </source>
</reference>
<dbReference type="InterPro" id="IPR050791">
    <property type="entry name" value="Aldo-Keto_reductase"/>
</dbReference>
<evidence type="ECO:0000259" key="2">
    <source>
        <dbReference type="Pfam" id="PF00248"/>
    </source>
</evidence>
<feature type="domain" description="NADP-dependent oxidoreductase" evidence="2">
    <location>
        <begin position="14"/>
        <end position="308"/>
    </location>
</feature>
<dbReference type="SUPFAM" id="SSF51430">
    <property type="entry name" value="NAD(P)-linked oxidoreductase"/>
    <property type="match status" value="1"/>
</dbReference>